<gene>
    <name evidence="1" type="ORF">GCM10011375_20590</name>
</gene>
<name>A0ACB5PRU2_9BACT</name>
<evidence type="ECO:0000313" key="1">
    <source>
        <dbReference type="EMBL" id="GGF65537.1"/>
    </source>
</evidence>
<comment type="caution">
    <text evidence="1">The sequence shown here is derived from an EMBL/GenBank/DDBJ whole genome shotgun (WGS) entry which is preliminary data.</text>
</comment>
<sequence>MPPKGLGILLAFFLFFSLAFLPKERPKPTLYLIGDSTVKNGKGNGDGGLWGWGAFLPAHFDTTRLAIRNAALGGTSSRTFRTKGLWADVQAKLKPGDFVIMQFGHNDNNPLADTARARGTIRSNGDESEEIYNPITKQQEVVHSYGWYLRQYIAEAKAKGATVIVCSLIPRNQWQDGKVKRASTDYGRWAAEAAKQGGAFYIDLNSRVADKYDAEGEQKVRATYFNAQDHTHTIEAGAKLNAAVVAEGIRDLKKCPLQKYLAKKAG</sequence>
<protein>
    <submittedName>
        <fullName evidence="1">Uncharacterized protein</fullName>
    </submittedName>
</protein>
<dbReference type="EMBL" id="BMFN01000002">
    <property type="protein sequence ID" value="GGF65537.1"/>
    <property type="molecule type" value="Genomic_DNA"/>
</dbReference>
<proteinExistence type="predicted"/>
<reference evidence="1 2" key="1">
    <citation type="journal article" date="2019" name="Int. J. Syst. Evol. Microbiol.">
        <title>The Global Catalogue of Microorganisms (GCM) 10K type strain sequencing project: providing services to taxonomists for standard genome sequencing and annotation.</title>
        <authorList>
            <consortium name="The Broad Institute Genomics Platform"/>
            <consortium name="The Broad Institute Genome Sequencing Center for Infectious Disease"/>
            <person name="Wu L."/>
            <person name="Ma J."/>
        </authorList>
    </citation>
    <scope>NUCLEOTIDE SEQUENCE [LARGE SCALE GENOMIC DNA]</scope>
    <source>
        <strain evidence="1 2">CGMCC 1.12720</strain>
    </source>
</reference>
<keyword evidence="2" id="KW-1185">Reference proteome</keyword>
<evidence type="ECO:0000313" key="2">
    <source>
        <dbReference type="Proteomes" id="UP000605392"/>
    </source>
</evidence>
<dbReference type="Proteomes" id="UP000605392">
    <property type="component" value="Unassembled WGS sequence"/>
</dbReference>
<accession>A0ACB5PRU2</accession>
<organism evidence="1 2">
    <name type="scientific">Hymenobacter qilianensis</name>
    <dbReference type="NCBI Taxonomy" id="1385715"/>
    <lineage>
        <taxon>Bacteria</taxon>
        <taxon>Pseudomonadati</taxon>
        <taxon>Bacteroidota</taxon>
        <taxon>Cytophagia</taxon>
        <taxon>Cytophagales</taxon>
        <taxon>Hymenobacteraceae</taxon>
        <taxon>Hymenobacter</taxon>
    </lineage>
</organism>